<evidence type="ECO:0000313" key="2">
    <source>
        <dbReference type="Proteomes" id="UP000265520"/>
    </source>
</evidence>
<keyword evidence="2" id="KW-1185">Reference proteome</keyword>
<organism evidence="1 2">
    <name type="scientific">Trifolium medium</name>
    <dbReference type="NCBI Taxonomy" id="97028"/>
    <lineage>
        <taxon>Eukaryota</taxon>
        <taxon>Viridiplantae</taxon>
        <taxon>Streptophyta</taxon>
        <taxon>Embryophyta</taxon>
        <taxon>Tracheophyta</taxon>
        <taxon>Spermatophyta</taxon>
        <taxon>Magnoliopsida</taxon>
        <taxon>eudicotyledons</taxon>
        <taxon>Gunneridae</taxon>
        <taxon>Pentapetalae</taxon>
        <taxon>rosids</taxon>
        <taxon>fabids</taxon>
        <taxon>Fabales</taxon>
        <taxon>Fabaceae</taxon>
        <taxon>Papilionoideae</taxon>
        <taxon>50 kb inversion clade</taxon>
        <taxon>NPAAA clade</taxon>
        <taxon>Hologalegina</taxon>
        <taxon>IRL clade</taxon>
        <taxon>Trifolieae</taxon>
        <taxon>Trifolium</taxon>
    </lineage>
</organism>
<comment type="caution">
    <text evidence="1">The sequence shown here is derived from an EMBL/GenBank/DDBJ whole genome shotgun (WGS) entry which is preliminary data.</text>
</comment>
<dbReference type="AlphaFoldDB" id="A0A392WBX0"/>
<sequence>MIAIKFGVGGEGSFTKNVAFAWSWSPLGWLVPSEICSLE</sequence>
<feature type="non-terminal residue" evidence="1">
    <location>
        <position position="39"/>
    </location>
</feature>
<dbReference type="EMBL" id="LXQA011438928">
    <property type="protein sequence ID" value="MCI97289.1"/>
    <property type="molecule type" value="Genomic_DNA"/>
</dbReference>
<evidence type="ECO:0000313" key="1">
    <source>
        <dbReference type="EMBL" id="MCI97289.1"/>
    </source>
</evidence>
<accession>A0A392WBX0</accession>
<keyword evidence="1" id="KW-0762">Sugar transport</keyword>
<keyword evidence="1" id="KW-0813">Transport</keyword>
<protein>
    <submittedName>
        <fullName evidence="1">Sugar transport protein 10-like</fullName>
    </submittedName>
</protein>
<name>A0A392WBX0_9FABA</name>
<proteinExistence type="predicted"/>
<reference evidence="1 2" key="1">
    <citation type="journal article" date="2018" name="Front. Plant Sci.">
        <title>Red Clover (Trifolium pratense) and Zigzag Clover (T. medium) - A Picture of Genomic Similarities and Differences.</title>
        <authorList>
            <person name="Dluhosova J."/>
            <person name="Istvanek J."/>
            <person name="Nedelnik J."/>
            <person name="Repkova J."/>
        </authorList>
    </citation>
    <scope>NUCLEOTIDE SEQUENCE [LARGE SCALE GENOMIC DNA]</scope>
    <source>
        <strain evidence="2">cv. 10/8</strain>
        <tissue evidence="1">Leaf</tissue>
    </source>
</reference>
<dbReference type="Proteomes" id="UP000265520">
    <property type="component" value="Unassembled WGS sequence"/>
</dbReference>